<evidence type="ECO:0000313" key="2">
    <source>
        <dbReference type="EMBL" id="KAG5595948.1"/>
    </source>
</evidence>
<dbReference type="AlphaFoldDB" id="A0A9J5Y9H5"/>
<organism evidence="2 3">
    <name type="scientific">Solanum commersonii</name>
    <name type="common">Commerson's wild potato</name>
    <name type="synonym">Commerson's nightshade</name>
    <dbReference type="NCBI Taxonomy" id="4109"/>
    <lineage>
        <taxon>Eukaryota</taxon>
        <taxon>Viridiplantae</taxon>
        <taxon>Streptophyta</taxon>
        <taxon>Embryophyta</taxon>
        <taxon>Tracheophyta</taxon>
        <taxon>Spermatophyta</taxon>
        <taxon>Magnoliopsida</taxon>
        <taxon>eudicotyledons</taxon>
        <taxon>Gunneridae</taxon>
        <taxon>Pentapetalae</taxon>
        <taxon>asterids</taxon>
        <taxon>lamiids</taxon>
        <taxon>Solanales</taxon>
        <taxon>Solanaceae</taxon>
        <taxon>Solanoideae</taxon>
        <taxon>Solaneae</taxon>
        <taxon>Solanum</taxon>
    </lineage>
</organism>
<dbReference type="EMBL" id="JACXVP010000007">
    <property type="protein sequence ID" value="KAG5595948.1"/>
    <property type="molecule type" value="Genomic_DNA"/>
</dbReference>
<name>A0A9J5Y9H5_SOLCO</name>
<reference evidence="2 3" key="1">
    <citation type="submission" date="2020-09" db="EMBL/GenBank/DDBJ databases">
        <title>De no assembly of potato wild relative species, Solanum commersonii.</title>
        <authorList>
            <person name="Cho K."/>
        </authorList>
    </citation>
    <scope>NUCLEOTIDE SEQUENCE [LARGE SCALE GENOMIC DNA]</scope>
    <source>
        <strain evidence="2">LZ3.2</strain>
        <tissue evidence="2">Leaf</tissue>
    </source>
</reference>
<dbReference type="Proteomes" id="UP000824120">
    <property type="component" value="Chromosome 7"/>
</dbReference>
<feature type="compositionally biased region" description="Low complexity" evidence="1">
    <location>
        <begin position="78"/>
        <end position="92"/>
    </location>
</feature>
<sequence length="103" mass="11641">MVITFRNIEPTTMKIKILQLPPPTVQSISPNPHIECSDHNKAIESDDDFQHPPFITTIKGKEKVIERSSPINNKKKYVPVSPKKSSPKAIKLPPRRPMSCQVT</sequence>
<dbReference type="PANTHER" id="PTHR48302">
    <property type="entry name" value="ULP1 PROTEASE FAMILY, C-TERMINAL CATALYTIC DOMAIN CONTAINING PROTEIN"/>
    <property type="match status" value="1"/>
</dbReference>
<evidence type="ECO:0000313" key="3">
    <source>
        <dbReference type="Proteomes" id="UP000824120"/>
    </source>
</evidence>
<protein>
    <submittedName>
        <fullName evidence="2">Uncharacterized protein</fullName>
    </submittedName>
</protein>
<feature type="region of interest" description="Disordered" evidence="1">
    <location>
        <begin position="67"/>
        <end position="103"/>
    </location>
</feature>
<comment type="caution">
    <text evidence="2">The sequence shown here is derived from an EMBL/GenBank/DDBJ whole genome shotgun (WGS) entry which is preliminary data.</text>
</comment>
<dbReference type="OrthoDB" id="1327929at2759"/>
<gene>
    <name evidence="2" type="ORF">H5410_037180</name>
</gene>
<accession>A0A9J5Y9H5</accession>
<proteinExistence type="predicted"/>
<evidence type="ECO:0000256" key="1">
    <source>
        <dbReference type="SAM" id="MobiDB-lite"/>
    </source>
</evidence>
<dbReference type="PANTHER" id="PTHR48302:SF2">
    <property type="entry name" value="DUF1985 DOMAIN-CONTAINING PROTEIN"/>
    <property type="match status" value="1"/>
</dbReference>
<keyword evidence="3" id="KW-1185">Reference proteome</keyword>